<keyword evidence="9" id="KW-0804">Transcription</keyword>
<dbReference type="Proteomes" id="UP001328107">
    <property type="component" value="Unassembled WGS sequence"/>
</dbReference>
<evidence type="ECO:0000256" key="5">
    <source>
        <dbReference type="ARBA" id="ARBA00022771"/>
    </source>
</evidence>
<feature type="domain" description="C2H2-type" evidence="13">
    <location>
        <begin position="673"/>
        <end position="700"/>
    </location>
</feature>
<dbReference type="PROSITE" id="PS00028">
    <property type="entry name" value="ZINC_FINGER_C2H2_1"/>
    <property type="match status" value="3"/>
</dbReference>
<feature type="region of interest" description="Disordered" evidence="12">
    <location>
        <begin position="76"/>
        <end position="96"/>
    </location>
</feature>
<evidence type="ECO:0000256" key="1">
    <source>
        <dbReference type="ARBA" id="ARBA00004123"/>
    </source>
</evidence>
<feature type="compositionally biased region" description="Low complexity" evidence="12">
    <location>
        <begin position="116"/>
        <end position="129"/>
    </location>
</feature>
<evidence type="ECO:0000313" key="15">
    <source>
        <dbReference type="Proteomes" id="UP001328107"/>
    </source>
</evidence>
<feature type="region of interest" description="Disordered" evidence="12">
    <location>
        <begin position="228"/>
        <end position="286"/>
    </location>
</feature>
<comment type="similarity">
    <text evidence="2">Belongs to the krueppel C2H2-type zinc-finger protein family.</text>
</comment>
<evidence type="ECO:0000256" key="8">
    <source>
        <dbReference type="ARBA" id="ARBA00023125"/>
    </source>
</evidence>
<dbReference type="Pfam" id="PF00096">
    <property type="entry name" value="zf-C2H2"/>
    <property type="match status" value="3"/>
</dbReference>
<dbReference type="FunFam" id="3.30.160.60:FF:000787">
    <property type="entry name" value="Zinc finger protein 784"/>
    <property type="match status" value="1"/>
</dbReference>
<dbReference type="AlphaFoldDB" id="A0AAN5CY62"/>
<feature type="compositionally biased region" description="Basic and acidic residues" evidence="12">
    <location>
        <begin position="22"/>
        <end position="35"/>
    </location>
</feature>
<gene>
    <name evidence="14" type="ORF">PMAYCL1PPCAC_23183</name>
</gene>
<evidence type="ECO:0000256" key="7">
    <source>
        <dbReference type="ARBA" id="ARBA00023015"/>
    </source>
</evidence>
<keyword evidence="5 11" id="KW-0863">Zinc-finger</keyword>
<feature type="region of interest" description="Disordered" evidence="12">
    <location>
        <begin position="116"/>
        <end position="137"/>
    </location>
</feature>
<evidence type="ECO:0000259" key="13">
    <source>
        <dbReference type="PROSITE" id="PS50157"/>
    </source>
</evidence>
<evidence type="ECO:0000313" key="14">
    <source>
        <dbReference type="EMBL" id="GMR52988.1"/>
    </source>
</evidence>
<keyword evidence="10" id="KW-0539">Nucleus</keyword>
<evidence type="ECO:0000256" key="12">
    <source>
        <dbReference type="SAM" id="MobiDB-lite"/>
    </source>
</evidence>
<feature type="compositionally biased region" description="Low complexity" evidence="12">
    <location>
        <begin position="775"/>
        <end position="792"/>
    </location>
</feature>
<feature type="domain" description="C2H2-type" evidence="13">
    <location>
        <begin position="580"/>
        <end position="608"/>
    </location>
</feature>
<evidence type="ECO:0000256" key="6">
    <source>
        <dbReference type="ARBA" id="ARBA00022833"/>
    </source>
</evidence>
<name>A0AAN5CY62_9BILA</name>
<evidence type="ECO:0000256" key="3">
    <source>
        <dbReference type="ARBA" id="ARBA00022723"/>
    </source>
</evidence>
<evidence type="ECO:0000256" key="4">
    <source>
        <dbReference type="ARBA" id="ARBA00022737"/>
    </source>
</evidence>
<dbReference type="FunFam" id="3.30.160.60:FF:000761">
    <property type="entry name" value="Zinc finger protein 449"/>
    <property type="match status" value="1"/>
</dbReference>
<evidence type="ECO:0000256" key="11">
    <source>
        <dbReference type="PROSITE-ProRule" id="PRU00042"/>
    </source>
</evidence>
<dbReference type="InterPro" id="IPR050589">
    <property type="entry name" value="Ikaros_C2H2-ZF"/>
</dbReference>
<accession>A0AAN5CY62</accession>
<keyword evidence="15" id="KW-1185">Reference proteome</keyword>
<feature type="compositionally biased region" description="Polar residues" evidence="12">
    <location>
        <begin position="231"/>
        <end position="251"/>
    </location>
</feature>
<dbReference type="Gene3D" id="3.30.160.60">
    <property type="entry name" value="Classic Zinc Finger"/>
    <property type="match status" value="3"/>
</dbReference>
<feature type="compositionally biased region" description="Low complexity" evidence="12">
    <location>
        <begin position="85"/>
        <end position="96"/>
    </location>
</feature>
<dbReference type="PANTHER" id="PTHR24404:SF84">
    <property type="entry name" value="C2H2-TYPE DOMAIN-CONTAINING PROTEIN-RELATED"/>
    <property type="match status" value="1"/>
</dbReference>
<dbReference type="GO" id="GO:0008270">
    <property type="term" value="F:zinc ion binding"/>
    <property type="evidence" value="ECO:0007669"/>
    <property type="project" value="UniProtKB-KW"/>
</dbReference>
<keyword evidence="7" id="KW-0805">Transcription regulation</keyword>
<dbReference type="InterPro" id="IPR013087">
    <property type="entry name" value="Znf_C2H2_type"/>
</dbReference>
<sequence>MLRLAEILEEEAPKATRRRRSQFVDRQTRSEEDASHQLQQHRHQQRRAVSFEGAAEAAAAAADAAAARRSAFRLRRTTKVDEDSSPSSSGVSSFSSMDGMDFLAVAAAAQRQAEAAARLHLPSPSSSSPPLKPPPTLVLPPSTVPSITVPTVITEGVAESRTFKDPPMICEQGPSAPSSPTSPGGTRIKRPAPIIVSDDATYRINLMSGSSAFPDISKMSLLSPGGYATSDLGSSPRSSFSAPQGSPSQSPLLLGPWTAFRDSRQLDDDGSGSDYGGGSKDLLSPGMMLSPAPFSPFSDYRSDCDTPYSSYARSPNLSPHLPLGGLHFSFDPVRSASSMSHRAGGAAHAGSSSSLLVPLDATARERSRSDSEMCGPRSDDQEERMDTSCISVPVAASKRSGAYKKRLLEKYEQEQRRPAKQRSTSSPPPGSGEESEVDDFDMKSISRRCSRQPTLDETRALQLALGIQEKLGQQSQIDQWMGQQLQQLQQLYRSHELLNAAASQVAAAQQAAILAAAAAAAHPPSTSPHSPRGIMMRQSTIDSGSVLPLPALTGPMKTATLWRRSRSESDVSSHNHHQQFVCEHCGQAFALHDRLAKHIASRHRDKTPSQSEESKTHRCGQCGKSFGRSDMLTRHMRLHTGHKPYACNLCGQVFSRSDHLSTHQRTHTGEKPYQCPLCNYAASRRDMITRHMRTHIKPDGTPLDVTTAQLQQISMICGLNPQQTDMNTLIAVIGSDSGDGSQPPMIVQAPLPPPEPAPPIVGSVGSAFTAFKPKQQQPLQQLQPSQLLAAPPMLHSFSTPNSPSISRQTSLGGG</sequence>
<feature type="region of interest" description="Disordered" evidence="12">
    <location>
        <begin position="411"/>
        <end position="454"/>
    </location>
</feature>
<comment type="caution">
    <text evidence="14">The sequence shown here is derived from an EMBL/GenBank/DDBJ whole genome shotgun (WGS) entry which is preliminary data.</text>
</comment>
<dbReference type="GO" id="GO:0000978">
    <property type="term" value="F:RNA polymerase II cis-regulatory region sequence-specific DNA binding"/>
    <property type="evidence" value="ECO:0007669"/>
    <property type="project" value="TreeGrafter"/>
</dbReference>
<feature type="region of interest" description="Disordered" evidence="12">
    <location>
        <begin position="771"/>
        <end position="814"/>
    </location>
</feature>
<keyword evidence="6" id="KW-0862">Zinc</keyword>
<feature type="region of interest" description="Disordered" evidence="12">
    <location>
        <begin position="336"/>
        <end position="392"/>
    </location>
</feature>
<feature type="compositionally biased region" description="Low complexity" evidence="12">
    <location>
        <begin position="336"/>
        <end position="354"/>
    </location>
</feature>
<dbReference type="GO" id="GO:0003700">
    <property type="term" value="F:DNA-binding transcription factor activity"/>
    <property type="evidence" value="ECO:0007669"/>
    <property type="project" value="TreeGrafter"/>
</dbReference>
<dbReference type="GO" id="GO:0005634">
    <property type="term" value="C:nucleus"/>
    <property type="evidence" value="ECO:0007669"/>
    <property type="project" value="UniProtKB-SubCell"/>
</dbReference>
<feature type="region of interest" description="Disordered" evidence="12">
    <location>
        <begin position="1"/>
        <end position="52"/>
    </location>
</feature>
<dbReference type="PANTHER" id="PTHR24404">
    <property type="entry name" value="ZINC FINGER PROTEIN"/>
    <property type="match status" value="1"/>
</dbReference>
<feature type="compositionally biased region" description="Basic and acidic residues" evidence="12">
    <location>
        <begin position="362"/>
        <end position="371"/>
    </location>
</feature>
<dbReference type="EMBL" id="BTRK01000005">
    <property type="protein sequence ID" value="GMR52988.1"/>
    <property type="molecule type" value="Genomic_DNA"/>
</dbReference>
<organism evidence="14 15">
    <name type="scientific">Pristionchus mayeri</name>
    <dbReference type="NCBI Taxonomy" id="1317129"/>
    <lineage>
        <taxon>Eukaryota</taxon>
        <taxon>Metazoa</taxon>
        <taxon>Ecdysozoa</taxon>
        <taxon>Nematoda</taxon>
        <taxon>Chromadorea</taxon>
        <taxon>Rhabditida</taxon>
        <taxon>Rhabditina</taxon>
        <taxon>Diplogasteromorpha</taxon>
        <taxon>Diplogasteroidea</taxon>
        <taxon>Neodiplogasteridae</taxon>
        <taxon>Pristionchus</taxon>
    </lineage>
</organism>
<dbReference type="InterPro" id="IPR036236">
    <property type="entry name" value="Znf_C2H2_sf"/>
</dbReference>
<dbReference type="SUPFAM" id="SSF57667">
    <property type="entry name" value="beta-beta-alpha zinc fingers"/>
    <property type="match status" value="2"/>
</dbReference>
<evidence type="ECO:0000256" key="2">
    <source>
        <dbReference type="ARBA" id="ARBA00006991"/>
    </source>
</evidence>
<keyword evidence="4" id="KW-0677">Repeat</keyword>
<feature type="compositionally biased region" description="Low complexity" evidence="12">
    <location>
        <begin position="173"/>
        <end position="186"/>
    </location>
</feature>
<dbReference type="GO" id="GO:0006357">
    <property type="term" value="P:regulation of transcription by RNA polymerase II"/>
    <property type="evidence" value="ECO:0007669"/>
    <property type="project" value="TreeGrafter"/>
</dbReference>
<feature type="domain" description="C2H2-type" evidence="13">
    <location>
        <begin position="645"/>
        <end position="672"/>
    </location>
</feature>
<evidence type="ECO:0000256" key="10">
    <source>
        <dbReference type="ARBA" id="ARBA00023242"/>
    </source>
</evidence>
<reference evidence="15" key="1">
    <citation type="submission" date="2022-10" db="EMBL/GenBank/DDBJ databases">
        <title>Genome assembly of Pristionchus species.</title>
        <authorList>
            <person name="Yoshida K."/>
            <person name="Sommer R.J."/>
        </authorList>
    </citation>
    <scope>NUCLEOTIDE SEQUENCE [LARGE SCALE GENOMIC DNA]</scope>
    <source>
        <strain evidence="15">RS5460</strain>
    </source>
</reference>
<dbReference type="SMART" id="SM00355">
    <property type="entry name" value="ZnF_C2H2"/>
    <property type="match status" value="4"/>
</dbReference>
<proteinExistence type="inferred from homology"/>
<keyword evidence="8" id="KW-0238">DNA-binding</keyword>
<feature type="domain" description="C2H2-type" evidence="13">
    <location>
        <begin position="617"/>
        <end position="644"/>
    </location>
</feature>
<protein>
    <recommendedName>
        <fullName evidence="13">C2H2-type domain-containing protein</fullName>
    </recommendedName>
</protein>
<keyword evidence="3" id="KW-0479">Metal-binding</keyword>
<feature type="compositionally biased region" description="Polar residues" evidence="12">
    <location>
        <begin position="796"/>
        <end position="814"/>
    </location>
</feature>
<dbReference type="PROSITE" id="PS50157">
    <property type="entry name" value="ZINC_FINGER_C2H2_2"/>
    <property type="match status" value="4"/>
</dbReference>
<comment type="subcellular location">
    <subcellularLocation>
        <location evidence="1">Nucleus</location>
    </subcellularLocation>
</comment>
<feature type="region of interest" description="Disordered" evidence="12">
    <location>
        <begin position="164"/>
        <end position="190"/>
    </location>
</feature>
<evidence type="ECO:0000256" key="9">
    <source>
        <dbReference type="ARBA" id="ARBA00023163"/>
    </source>
</evidence>
<dbReference type="FunFam" id="3.30.160.60:FF:000395">
    <property type="entry name" value="zinc finger protein 513"/>
    <property type="match status" value="1"/>
</dbReference>